<dbReference type="RefSeq" id="WP_251909356.1">
    <property type="nucleotide sequence ID" value="NZ_JAMRXG010000001.1"/>
</dbReference>
<evidence type="ECO:0000313" key="3">
    <source>
        <dbReference type="Proteomes" id="UP001139157"/>
    </source>
</evidence>
<evidence type="ECO:0000256" key="1">
    <source>
        <dbReference type="SAM" id="SignalP"/>
    </source>
</evidence>
<organism evidence="2 3">
    <name type="scientific">Nocardia pulmonis</name>
    <dbReference type="NCBI Taxonomy" id="2951408"/>
    <lineage>
        <taxon>Bacteria</taxon>
        <taxon>Bacillati</taxon>
        <taxon>Actinomycetota</taxon>
        <taxon>Actinomycetes</taxon>
        <taxon>Mycobacteriales</taxon>
        <taxon>Nocardiaceae</taxon>
        <taxon>Nocardia</taxon>
    </lineage>
</organism>
<dbReference type="PROSITE" id="PS51318">
    <property type="entry name" value="TAT"/>
    <property type="match status" value="1"/>
</dbReference>
<feature type="signal peptide" evidence="1">
    <location>
        <begin position="1"/>
        <end position="25"/>
    </location>
</feature>
<reference evidence="2" key="1">
    <citation type="submission" date="2022-06" db="EMBL/GenBank/DDBJ databases">
        <title>Novel species in genus nocardia.</title>
        <authorList>
            <person name="Li F."/>
        </authorList>
    </citation>
    <scope>NUCLEOTIDE SEQUENCE</scope>
    <source>
        <strain evidence="2">CDC141</strain>
    </source>
</reference>
<proteinExistence type="predicted"/>
<feature type="chain" id="PRO_5040785952" description="Secreted protein" evidence="1">
    <location>
        <begin position="26"/>
        <end position="134"/>
    </location>
</feature>
<sequence length="134" mass="14325">MTFARRVALGAAAAAATATVMVAGAGTAAADEWPVQQPNSPVSVFDAKGFLTPDNPAYWNPLDTSYRLTSPYGNSTRVVCTAFHGVIMQCWQADHNGNPHQLKQLPVNFPAIVGWQQLNGGANFVYPGYLPFVS</sequence>
<dbReference type="EMBL" id="JAMRXG010000001">
    <property type="protein sequence ID" value="MCM6772509.1"/>
    <property type="molecule type" value="Genomic_DNA"/>
</dbReference>
<dbReference type="Proteomes" id="UP001139157">
    <property type="component" value="Unassembled WGS sequence"/>
</dbReference>
<keyword evidence="1" id="KW-0732">Signal</keyword>
<dbReference type="AlphaFoldDB" id="A0A9X2IVI8"/>
<evidence type="ECO:0008006" key="4">
    <source>
        <dbReference type="Google" id="ProtNLM"/>
    </source>
</evidence>
<comment type="caution">
    <text evidence="2">The sequence shown here is derived from an EMBL/GenBank/DDBJ whole genome shotgun (WGS) entry which is preliminary data.</text>
</comment>
<protein>
    <recommendedName>
        <fullName evidence="4">Secreted protein</fullName>
    </recommendedName>
</protein>
<name>A0A9X2IVI8_9NOCA</name>
<dbReference type="InterPro" id="IPR006311">
    <property type="entry name" value="TAT_signal"/>
</dbReference>
<keyword evidence="3" id="KW-1185">Reference proteome</keyword>
<accession>A0A9X2IVI8</accession>
<evidence type="ECO:0000313" key="2">
    <source>
        <dbReference type="EMBL" id="MCM6772509.1"/>
    </source>
</evidence>
<gene>
    <name evidence="2" type="ORF">NDR86_03360</name>
</gene>